<dbReference type="Proteomes" id="UP001303160">
    <property type="component" value="Unassembled WGS sequence"/>
</dbReference>
<feature type="compositionally biased region" description="Basic and acidic residues" evidence="1">
    <location>
        <begin position="223"/>
        <end position="244"/>
    </location>
</feature>
<name>A0AAN7AT77_9PEZI</name>
<organism evidence="2 3">
    <name type="scientific">Triangularia verruculosa</name>
    <dbReference type="NCBI Taxonomy" id="2587418"/>
    <lineage>
        <taxon>Eukaryota</taxon>
        <taxon>Fungi</taxon>
        <taxon>Dikarya</taxon>
        <taxon>Ascomycota</taxon>
        <taxon>Pezizomycotina</taxon>
        <taxon>Sordariomycetes</taxon>
        <taxon>Sordariomycetidae</taxon>
        <taxon>Sordariales</taxon>
        <taxon>Podosporaceae</taxon>
        <taxon>Triangularia</taxon>
    </lineage>
</organism>
<proteinExistence type="predicted"/>
<dbReference type="EMBL" id="MU863921">
    <property type="protein sequence ID" value="KAK4200271.1"/>
    <property type="molecule type" value="Genomic_DNA"/>
</dbReference>
<dbReference type="AlphaFoldDB" id="A0AAN7AT77"/>
<evidence type="ECO:0000313" key="3">
    <source>
        <dbReference type="Proteomes" id="UP001303160"/>
    </source>
</evidence>
<reference evidence="2" key="1">
    <citation type="journal article" date="2023" name="Mol. Phylogenet. Evol.">
        <title>Genome-scale phylogeny and comparative genomics of the fungal order Sordariales.</title>
        <authorList>
            <person name="Hensen N."/>
            <person name="Bonometti L."/>
            <person name="Westerberg I."/>
            <person name="Brannstrom I.O."/>
            <person name="Guillou S."/>
            <person name="Cros-Aarteil S."/>
            <person name="Calhoun S."/>
            <person name="Haridas S."/>
            <person name="Kuo A."/>
            <person name="Mondo S."/>
            <person name="Pangilinan J."/>
            <person name="Riley R."/>
            <person name="LaButti K."/>
            <person name="Andreopoulos B."/>
            <person name="Lipzen A."/>
            <person name="Chen C."/>
            <person name="Yan M."/>
            <person name="Daum C."/>
            <person name="Ng V."/>
            <person name="Clum A."/>
            <person name="Steindorff A."/>
            <person name="Ohm R.A."/>
            <person name="Martin F."/>
            <person name="Silar P."/>
            <person name="Natvig D.O."/>
            <person name="Lalanne C."/>
            <person name="Gautier V."/>
            <person name="Ament-Velasquez S.L."/>
            <person name="Kruys A."/>
            <person name="Hutchinson M.I."/>
            <person name="Powell A.J."/>
            <person name="Barry K."/>
            <person name="Miller A.N."/>
            <person name="Grigoriev I.V."/>
            <person name="Debuchy R."/>
            <person name="Gladieux P."/>
            <person name="Hiltunen Thoren M."/>
            <person name="Johannesson H."/>
        </authorList>
    </citation>
    <scope>NUCLEOTIDE SEQUENCE</scope>
    <source>
        <strain evidence="2">CBS 315.58</strain>
    </source>
</reference>
<feature type="compositionally biased region" description="Basic residues" evidence="1">
    <location>
        <begin position="177"/>
        <end position="202"/>
    </location>
</feature>
<evidence type="ECO:0000256" key="1">
    <source>
        <dbReference type="SAM" id="MobiDB-lite"/>
    </source>
</evidence>
<reference evidence="2" key="2">
    <citation type="submission" date="2023-05" db="EMBL/GenBank/DDBJ databases">
        <authorList>
            <consortium name="Lawrence Berkeley National Laboratory"/>
            <person name="Steindorff A."/>
            <person name="Hensen N."/>
            <person name="Bonometti L."/>
            <person name="Westerberg I."/>
            <person name="Brannstrom I.O."/>
            <person name="Guillou S."/>
            <person name="Cros-Aarteil S."/>
            <person name="Calhoun S."/>
            <person name="Haridas S."/>
            <person name="Kuo A."/>
            <person name="Mondo S."/>
            <person name="Pangilinan J."/>
            <person name="Riley R."/>
            <person name="Labutti K."/>
            <person name="Andreopoulos B."/>
            <person name="Lipzen A."/>
            <person name="Chen C."/>
            <person name="Yanf M."/>
            <person name="Daum C."/>
            <person name="Ng V."/>
            <person name="Clum A."/>
            <person name="Ohm R."/>
            <person name="Martin F."/>
            <person name="Silar P."/>
            <person name="Natvig D."/>
            <person name="Lalanne C."/>
            <person name="Gautier V."/>
            <person name="Ament-Velasquez S.L."/>
            <person name="Kruys A."/>
            <person name="Hutchinson M.I."/>
            <person name="Powell A.J."/>
            <person name="Barry K."/>
            <person name="Miller A.N."/>
            <person name="Grigoriev I.V."/>
            <person name="Debuchy R."/>
            <person name="Gladieux P."/>
            <person name="Thoren M.H."/>
            <person name="Johannesson H."/>
        </authorList>
    </citation>
    <scope>NUCLEOTIDE SEQUENCE</scope>
    <source>
        <strain evidence="2">CBS 315.58</strain>
    </source>
</reference>
<dbReference type="PANTHER" id="PTHR40132">
    <property type="entry name" value="PRE-MRNA-SPLICING FACTOR 38B"/>
    <property type="match status" value="1"/>
</dbReference>
<dbReference type="PANTHER" id="PTHR40132:SF1">
    <property type="entry name" value="PRE-MRNA-SPLICING FACTOR 38B"/>
    <property type="match status" value="1"/>
</dbReference>
<sequence length="387" mass="44014">MANHTLLTDDYVAGLLAKEASEASIKYSSVGLEAFRSTKPANKAKPNTNFLGRIIKETTNHNKALLAKEAAEAQALLQHHNEVEEKKRQRLNPTKSDIRRRQLGAISSILQGGRNGGERSRTKPDRDSLKNTKGDREREDRHSSSTKPDNSQGRHKNSDEIYGRRSRRNADDDAKSSRHRRSARSRSRSPGHRERRERRHRERSILSSGSDDRHHHNSRSQKTRCEKDDRDHGSQSDKRRNARDDDSDPLDEFIGPAPPTTDSLPPVRIRGRGAGAPRRGAAAMDSRFAEDYDPRNDVSLEGHLKEAASTDSNTWDSAVELYRDRQKWKQQGADRLRGAGFTEEQIKKWEKGGKESEDDAFKSFKYTKKGELREWDRGKSLSDSEMD</sequence>
<accession>A0AAN7AT77</accession>
<comment type="caution">
    <text evidence="2">The sequence shown here is derived from an EMBL/GenBank/DDBJ whole genome shotgun (WGS) entry which is preliminary data.</text>
</comment>
<evidence type="ECO:0008006" key="4">
    <source>
        <dbReference type="Google" id="ProtNLM"/>
    </source>
</evidence>
<evidence type="ECO:0000313" key="2">
    <source>
        <dbReference type="EMBL" id="KAK4200271.1"/>
    </source>
</evidence>
<keyword evidence="3" id="KW-1185">Reference proteome</keyword>
<protein>
    <recommendedName>
        <fullName evidence="4">Pre-mRNA-splicing factor 38B</fullName>
    </recommendedName>
</protein>
<gene>
    <name evidence="2" type="ORF">QBC40DRAFT_280234</name>
</gene>
<feature type="region of interest" description="Disordered" evidence="1">
    <location>
        <begin position="79"/>
        <end position="287"/>
    </location>
</feature>
<feature type="compositionally biased region" description="Basic and acidic residues" evidence="1">
    <location>
        <begin position="156"/>
        <end position="176"/>
    </location>
</feature>
<feature type="compositionally biased region" description="Basic and acidic residues" evidence="1">
    <location>
        <begin position="116"/>
        <end position="143"/>
    </location>
</feature>